<name>A0AAN8IU77_TRICO</name>
<reference evidence="2 3" key="1">
    <citation type="submission" date="2019-10" db="EMBL/GenBank/DDBJ databases">
        <title>Assembly and Annotation for the nematode Trichostrongylus colubriformis.</title>
        <authorList>
            <person name="Martin J."/>
        </authorList>
    </citation>
    <scope>NUCLEOTIDE SEQUENCE [LARGE SCALE GENOMIC DNA]</scope>
    <source>
        <strain evidence="2">G859</strain>
        <tissue evidence="2">Whole worm</tissue>
    </source>
</reference>
<keyword evidence="3" id="KW-1185">Reference proteome</keyword>
<evidence type="ECO:0000256" key="1">
    <source>
        <dbReference type="SAM" id="MobiDB-lite"/>
    </source>
</evidence>
<accession>A0AAN8IU77</accession>
<gene>
    <name evidence="2" type="ORF">GCK32_003448</name>
</gene>
<evidence type="ECO:0000313" key="2">
    <source>
        <dbReference type="EMBL" id="KAK5986924.1"/>
    </source>
</evidence>
<feature type="region of interest" description="Disordered" evidence="1">
    <location>
        <begin position="1"/>
        <end position="38"/>
    </location>
</feature>
<dbReference type="Proteomes" id="UP001331761">
    <property type="component" value="Unassembled WGS sequence"/>
</dbReference>
<dbReference type="AlphaFoldDB" id="A0AAN8IU77"/>
<sequence length="87" mass="9502">MDKPKKTSSATAETDTSATAPSPSSSEERGFPPEKGRVSGAMLQELLQQESRILRLTACKVDQLAPAVTVTSSEKSMQYLKRFEQLL</sequence>
<comment type="caution">
    <text evidence="2">The sequence shown here is derived from an EMBL/GenBank/DDBJ whole genome shotgun (WGS) entry which is preliminary data.</text>
</comment>
<dbReference type="EMBL" id="WIXE01000062">
    <property type="protein sequence ID" value="KAK5986924.1"/>
    <property type="molecule type" value="Genomic_DNA"/>
</dbReference>
<feature type="compositionally biased region" description="Basic and acidic residues" evidence="1">
    <location>
        <begin position="26"/>
        <end position="37"/>
    </location>
</feature>
<feature type="compositionally biased region" description="Low complexity" evidence="1">
    <location>
        <begin position="7"/>
        <end position="25"/>
    </location>
</feature>
<proteinExistence type="predicted"/>
<protein>
    <submittedName>
        <fullName evidence="2">Uncharacterized protein</fullName>
    </submittedName>
</protein>
<evidence type="ECO:0000313" key="3">
    <source>
        <dbReference type="Proteomes" id="UP001331761"/>
    </source>
</evidence>
<organism evidence="2 3">
    <name type="scientific">Trichostrongylus colubriformis</name>
    <name type="common">Black scour worm</name>
    <dbReference type="NCBI Taxonomy" id="6319"/>
    <lineage>
        <taxon>Eukaryota</taxon>
        <taxon>Metazoa</taxon>
        <taxon>Ecdysozoa</taxon>
        <taxon>Nematoda</taxon>
        <taxon>Chromadorea</taxon>
        <taxon>Rhabditida</taxon>
        <taxon>Rhabditina</taxon>
        <taxon>Rhabditomorpha</taxon>
        <taxon>Strongyloidea</taxon>
        <taxon>Trichostrongylidae</taxon>
        <taxon>Trichostrongylus</taxon>
    </lineage>
</organism>